<dbReference type="PANTHER" id="PTHR43305:SF1">
    <property type="entry name" value="FAMILY N-ACETYLTRANSFERASE, PUTATIVE (AFU_ORTHOLOGUE AFUA_2G01380)-RELATED"/>
    <property type="match status" value="1"/>
</dbReference>
<dbReference type="Gene3D" id="3.40.630.30">
    <property type="match status" value="1"/>
</dbReference>
<evidence type="ECO:0000313" key="1">
    <source>
        <dbReference type="EMBL" id="EHM40770.1"/>
    </source>
</evidence>
<name>G9YHI0_9FIRM</name>
<dbReference type="RefSeq" id="WP_006790089.1">
    <property type="nucleotide sequence ID" value="NZ_JH417587.1"/>
</dbReference>
<comment type="caution">
    <text evidence="1">The sequence shown here is derived from an EMBL/GenBank/DDBJ whole genome shotgun (WGS) entry which is preliminary data.</text>
</comment>
<dbReference type="InterPro" id="IPR052777">
    <property type="entry name" value="Acetyltransferase_Enz"/>
</dbReference>
<proteinExistence type="predicted"/>
<dbReference type="eggNOG" id="COG0456">
    <property type="taxonomic scope" value="Bacteria"/>
</dbReference>
<dbReference type="PANTHER" id="PTHR43305">
    <property type="entry name" value="FAMILY N-ACETYLTRANSFERASE, PUTATIVE (AFU_ORTHOLOGUE AFUA_2G01380)-RELATED"/>
    <property type="match status" value="1"/>
</dbReference>
<gene>
    <name evidence="1" type="ORF">HMPREF0080_01111</name>
</gene>
<sequence>MKRCICKPVEKGGESSEKLIAMLLERVGNAGYAEMVLDTLEPFQAAIHLYKKFGFSECEPYYDNLMDDVIYEEGFK</sequence>
<dbReference type="SUPFAM" id="SSF55729">
    <property type="entry name" value="Acyl-CoA N-acyltransferases (Nat)"/>
    <property type="match status" value="1"/>
</dbReference>
<organism evidence="1 2">
    <name type="scientific">Anaeroglobus geminatus F0357</name>
    <dbReference type="NCBI Taxonomy" id="861450"/>
    <lineage>
        <taxon>Bacteria</taxon>
        <taxon>Bacillati</taxon>
        <taxon>Bacillota</taxon>
        <taxon>Negativicutes</taxon>
        <taxon>Veillonellales</taxon>
        <taxon>Veillonellaceae</taxon>
        <taxon>Anaeroglobus</taxon>
    </lineage>
</organism>
<evidence type="ECO:0000313" key="2">
    <source>
        <dbReference type="Proteomes" id="UP000005481"/>
    </source>
</evidence>
<dbReference type="AlphaFoldDB" id="G9YHI0"/>
<dbReference type="EMBL" id="AGCJ01000042">
    <property type="protein sequence ID" value="EHM40770.1"/>
    <property type="molecule type" value="Genomic_DNA"/>
</dbReference>
<dbReference type="STRING" id="861450.HMPREF0080_01111"/>
<reference evidence="1 2" key="1">
    <citation type="submission" date="2011-08" db="EMBL/GenBank/DDBJ databases">
        <authorList>
            <person name="Weinstock G."/>
            <person name="Sodergren E."/>
            <person name="Clifton S."/>
            <person name="Fulton L."/>
            <person name="Fulton B."/>
            <person name="Courtney L."/>
            <person name="Fronick C."/>
            <person name="Harrison M."/>
            <person name="Strong C."/>
            <person name="Farmer C."/>
            <person name="Delahaunty K."/>
            <person name="Markovic C."/>
            <person name="Hall O."/>
            <person name="Minx P."/>
            <person name="Tomlinson C."/>
            <person name="Mitreva M."/>
            <person name="Hou S."/>
            <person name="Chen J."/>
            <person name="Wollam A."/>
            <person name="Pepin K.H."/>
            <person name="Johnson M."/>
            <person name="Bhonagiri V."/>
            <person name="Zhang X."/>
            <person name="Suruliraj S."/>
            <person name="Warren W."/>
            <person name="Chinwalla A."/>
            <person name="Mardis E.R."/>
            <person name="Wilson R.K."/>
        </authorList>
    </citation>
    <scope>NUCLEOTIDE SEQUENCE [LARGE SCALE GENOMIC DNA]</scope>
    <source>
        <strain evidence="1 2">F0357</strain>
    </source>
</reference>
<accession>G9YHI0</accession>
<keyword evidence="2" id="KW-1185">Reference proteome</keyword>
<dbReference type="InterPro" id="IPR016181">
    <property type="entry name" value="Acyl_CoA_acyltransferase"/>
</dbReference>
<dbReference type="Proteomes" id="UP000005481">
    <property type="component" value="Unassembled WGS sequence"/>
</dbReference>
<dbReference type="HOGENOM" id="CLU_013985_11_10_9"/>
<protein>
    <submittedName>
        <fullName evidence="1">Uncharacterized protein</fullName>
    </submittedName>
</protein>